<proteinExistence type="predicted"/>
<comment type="caution">
    <text evidence="1">The sequence shown here is derived from an EMBL/GenBank/DDBJ whole genome shotgun (WGS) entry which is preliminary data.</text>
</comment>
<sequence length="54" mass="6208">MNPMIIYLNVNCLTLIVSRDYDFATDVYVEENKGLKLELTGYNLSQQLILLVGR</sequence>
<dbReference type="AlphaFoldDB" id="A0A367CIG2"/>
<dbReference type="Proteomes" id="UP000252797">
    <property type="component" value="Unassembled WGS sequence"/>
</dbReference>
<accession>A0A367CIG2</accession>
<protein>
    <submittedName>
        <fullName evidence="1">Uncharacterized protein</fullName>
    </submittedName>
</protein>
<name>A0A367CIG2_9ENTE</name>
<organism evidence="1 2">
    <name type="scientific">Enterococcus durans</name>
    <dbReference type="NCBI Taxonomy" id="53345"/>
    <lineage>
        <taxon>Bacteria</taxon>
        <taxon>Bacillati</taxon>
        <taxon>Bacillota</taxon>
        <taxon>Bacilli</taxon>
        <taxon>Lactobacillales</taxon>
        <taxon>Enterococcaceae</taxon>
        <taxon>Enterococcus</taxon>
    </lineage>
</organism>
<evidence type="ECO:0000313" key="1">
    <source>
        <dbReference type="EMBL" id="RCA12405.1"/>
    </source>
</evidence>
<dbReference type="EMBL" id="LEPB01000001">
    <property type="protein sequence ID" value="RCA12405.1"/>
    <property type="molecule type" value="Genomic_DNA"/>
</dbReference>
<reference evidence="1 2" key="1">
    <citation type="submission" date="2015-06" db="EMBL/GenBank/DDBJ databases">
        <title>The Genome Sequence of Enterococcus durans 4EA1.</title>
        <authorList>
            <consortium name="The Broad Institute Genomics Platform"/>
            <consortium name="The Broad Institute Genome Sequencing Center for Infectious Disease"/>
            <person name="Earl A.M."/>
            <person name="Van Tyne D."/>
            <person name="Lebreton F."/>
            <person name="Saavedra J.T."/>
            <person name="Gilmore M.S."/>
            <person name="Manson Mcguire A."/>
            <person name="Clock S."/>
            <person name="Crupain M."/>
            <person name="Rangan U."/>
            <person name="Young S."/>
            <person name="Abouelleil A."/>
            <person name="Cao P."/>
            <person name="Chapman S.B."/>
            <person name="Griggs A."/>
            <person name="Priest M."/>
            <person name="Shea T."/>
            <person name="Wortman J."/>
            <person name="Nusbaum C."/>
            <person name="Birren B."/>
        </authorList>
    </citation>
    <scope>NUCLEOTIDE SEQUENCE [LARGE SCALE GENOMIC DNA]</scope>
    <source>
        <strain evidence="1 2">4EA1</strain>
    </source>
</reference>
<evidence type="ECO:0000313" key="2">
    <source>
        <dbReference type="Proteomes" id="UP000252797"/>
    </source>
</evidence>
<gene>
    <name evidence="1" type="ORF">EA71_00613</name>
</gene>